<dbReference type="AlphaFoldDB" id="C8PQX8"/>
<evidence type="ECO:0000313" key="1">
    <source>
        <dbReference type="EMBL" id="EEV20190.1"/>
    </source>
</evidence>
<dbReference type="Proteomes" id="UP000004509">
    <property type="component" value="Unassembled WGS sequence"/>
</dbReference>
<protein>
    <submittedName>
        <fullName evidence="1">Uncharacterized protein</fullName>
    </submittedName>
</protein>
<dbReference type="EMBL" id="ACYH01000040">
    <property type="protein sequence ID" value="EEV20190.1"/>
    <property type="molecule type" value="Genomic_DNA"/>
</dbReference>
<accession>C8PQX8</accession>
<proteinExistence type="predicted"/>
<comment type="caution">
    <text evidence="1">The sequence shown here is derived from an EMBL/GenBank/DDBJ whole genome shotgun (WGS) entry which is preliminary data.</text>
</comment>
<gene>
    <name evidence="1" type="ORF">TREVI0001_2353</name>
</gene>
<evidence type="ECO:0000313" key="2">
    <source>
        <dbReference type="Proteomes" id="UP000004509"/>
    </source>
</evidence>
<organism evidence="1 2">
    <name type="scientific">Treponema vincentii ATCC 35580</name>
    <dbReference type="NCBI Taxonomy" id="596324"/>
    <lineage>
        <taxon>Bacteria</taxon>
        <taxon>Pseudomonadati</taxon>
        <taxon>Spirochaetota</taxon>
        <taxon>Spirochaetia</taxon>
        <taxon>Spirochaetales</taxon>
        <taxon>Treponemataceae</taxon>
        <taxon>Treponema</taxon>
    </lineage>
</organism>
<dbReference type="STRING" id="596324.TREVI0001_2353"/>
<sequence>MFNGILRCTKVCRTYTTSLFLLNILGYNKIDIFRRSAPGY</sequence>
<name>C8PQX8_9SPIR</name>
<reference evidence="1 2" key="1">
    <citation type="submission" date="2009-07" db="EMBL/GenBank/DDBJ databases">
        <authorList>
            <person name="Madupu R."/>
            <person name="Sebastian Y."/>
            <person name="Durkin A.S."/>
            <person name="Torralba M."/>
            <person name="Methe B."/>
            <person name="Sutton G.G."/>
            <person name="Strausberg R.L."/>
            <person name="Nelson K.E."/>
        </authorList>
    </citation>
    <scope>NUCLEOTIDE SEQUENCE [LARGE SCALE GENOMIC DNA]</scope>
    <source>
        <strain evidence="1 2">ATCC 35580</strain>
    </source>
</reference>